<name>K0ER79_NOCB7</name>
<dbReference type="HOGENOM" id="CLU_751898_0_0_11"/>
<sequence length="368" mass="38990">MSSAAIRYQVVPEHTVREQAQRRLRALGARAARVSARCTAVGLPAPQAPTGRYTTSAEINAACEQWETALAAAEPAIQQAQTRQRADQIGRDVAAALADLARTQPVVPEIERAEPDTPTLRRLSARVERLLTTLLAPAPEFAQAGAAVLRCADPARAEMLLSDLDSRIAAANAATRRTMADREQLAELRTAAAELADPSIVSGLLDSAERHLDRGLDPTAELAQARTLVAARIAHEDATRERRFVLDAVQQALTDLGYAVTPVAMDTAGSIVLAAPGSAALGVRARIVDGEIDIRTVHTGAEPEQVTLPAQAEICADLRALPDRLRAHGVVPDRFRQSGAGLAAVEVVPAAAVTATVRRSAVERSAEQ</sequence>
<gene>
    <name evidence="1" type="ORF">O3I_010505</name>
</gene>
<dbReference type="AlphaFoldDB" id="K0ER79"/>
<dbReference type="Proteomes" id="UP000006304">
    <property type="component" value="Chromosome"/>
</dbReference>
<proteinExistence type="predicted"/>
<dbReference type="KEGG" id="nbr:O3I_010505"/>
<accession>K0ER79</accession>
<dbReference type="RefSeq" id="WP_014982917.1">
    <property type="nucleotide sequence ID" value="NC_018681.1"/>
</dbReference>
<organism evidence="1 2">
    <name type="scientific">Nocardia brasiliensis (strain ATCC 700358 / HUJEG-1)</name>
    <dbReference type="NCBI Taxonomy" id="1133849"/>
    <lineage>
        <taxon>Bacteria</taxon>
        <taxon>Bacillati</taxon>
        <taxon>Actinomycetota</taxon>
        <taxon>Actinomycetes</taxon>
        <taxon>Mycobacteriales</taxon>
        <taxon>Nocardiaceae</taxon>
        <taxon>Nocardia</taxon>
    </lineage>
</organism>
<dbReference type="STRING" id="1133849.O3I_010505"/>
<evidence type="ECO:0000313" key="2">
    <source>
        <dbReference type="Proteomes" id="UP000006304"/>
    </source>
</evidence>
<protein>
    <submittedName>
        <fullName evidence="1">Uncharacterized protein</fullName>
    </submittedName>
</protein>
<dbReference type="EMBL" id="CP003876">
    <property type="protein sequence ID" value="AFU00062.1"/>
    <property type="molecule type" value="Genomic_DNA"/>
</dbReference>
<evidence type="ECO:0000313" key="1">
    <source>
        <dbReference type="EMBL" id="AFU00062.1"/>
    </source>
</evidence>
<reference evidence="1 2" key="1">
    <citation type="journal article" date="2012" name="J. Bacteriol.">
        <title>Complete genome sequence of Nocardia brasiliensis HUJEG-1.</title>
        <authorList>
            <person name="Vera-Cabrera L."/>
            <person name="Ortiz-Lopez R."/>
            <person name="Elizondo-Gonzalez R."/>
            <person name="Perez-Maya A.A."/>
            <person name="Ocampo-Candiani J."/>
        </authorList>
    </citation>
    <scope>NUCLEOTIDE SEQUENCE [LARGE SCALE GENOMIC DNA]</scope>
    <source>
        <strain evidence="2">ATCC 700358</strain>
    </source>
</reference>
<dbReference type="eggNOG" id="ENOG5031G1P">
    <property type="taxonomic scope" value="Bacteria"/>
</dbReference>
<keyword evidence="2" id="KW-1185">Reference proteome</keyword>